<reference evidence="2" key="2">
    <citation type="submission" date="2020-10" db="EMBL/GenBank/DDBJ databases">
        <authorList>
            <person name="Cooper E.A."/>
            <person name="Brenton Z.W."/>
            <person name="Flinn B.S."/>
            <person name="Jenkins J."/>
            <person name="Shu S."/>
            <person name="Flowers D."/>
            <person name="Luo F."/>
            <person name="Wang Y."/>
            <person name="Xia P."/>
            <person name="Barry K."/>
            <person name="Daum C."/>
            <person name="Lipzen A."/>
            <person name="Yoshinaga Y."/>
            <person name="Schmutz J."/>
            <person name="Saski C."/>
            <person name="Vermerris W."/>
            <person name="Kresovich S."/>
        </authorList>
    </citation>
    <scope>NUCLEOTIDE SEQUENCE</scope>
</reference>
<feature type="region of interest" description="Disordered" evidence="1">
    <location>
        <begin position="279"/>
        <end position="312"/>
    </location>
</feature>
<dbReference type="PANTHER" id="PTHR31549:SF244">
    <property type="entry name" value="OS08G0121500 PROTEIN"/>
    <property type="match status" value="1"/>
</dbReference>
<organism evidence="2 3">
    <name type="scientific">Sorghum bicolor</name>
    <name type="common">Sorghum</name>
    <name type="synonym">Sorghum vulgare</name>
    <dbReference type="NCBI Taxonomy" id="4558"/>
    <lineage>
        <taxon>Eukaryota</taxon>
        <taxon>Viridiplantae</taxon>
        <taxon>Streptophyta</taxon>
        <taxon>Embryophyta</taxon>
        <taxon>Tracheophyta</taxon>
        <taxon>Spermatophyta</taxon>
        <taxon>Magnoliopsida</taxon>
        <taxon>Liliopsida</taxon>
        <taxon>Poales</taxon>
        <taxon>Poaceae</taxon>
        <taxon>PACMAD clade</taxon>
        <taxon>Panicoideae</taxon>
        <taxon>Andropogonodae</taxon>
        <taxon>Andropogoneae</taxon>
        <taxon>Sorghinae</taxon>
        <taxon>Sorghum</taxon>
    </lineage>
</organism>
<feature type="compositionally biased region" description="Low complexity" evidence="1">
    <location>
        <begin position="442"/>
        <end position="461"/>
    </location>
</feature>
<feature type="compositionally biased region" description="Basic and acidic residues" evidence="1">
    <location>
        <begin position="333"/>
        <end position="355"/>
    </location>
</feature>
<dbReference type="Pfam" id="PF03140">
    <property type="entry name" value="DUF247"/>
    <property type="match status" value="1"/>
</dbReference>
<proteinExistence type="predicted"/>
<dbReference type="AlphaFoldDB" id="A0A921U965"/>
<name>A0A921U965_SORBI</name>
<feature type="region of interest" description="Disordered" evidence="1">
    <location>
        <begin position="333"/>
        <end position="356"/>
    </location>
</feature>
<gene>
    <name evidence="2" type="ORF">BDA96_07G022100</name>
</gene>
<comment type="caution">
    <text evidence="2">The sequence shown here is derived from an EMBL/GenBank/DDBJ whole genome shotgun (WGS) entry which is preliminary data.</text>
</comment>
<dbReference type="EMBL" id="CM027686">
    <property type="protein sequence ID" value="KAG0522265.1"/>
    <property type="molecule type" value="Genomic_DNA"/>
</dbReference>
<dbReference type="InterPro" id="IPR004158">
    <property type="entry name" value="DUF247_pln"/>
</dbReference>
<reference evidence="2" key="1">
    <citation type="journal article" date="2019" name="BMC Genomics">
        <title>A new reference genome for Sorghum bicolor reveals high levels of sequence similarity between sweet and grain genotypes: implications for the genetics of sugar metabolism.</title>
        <authorList>
            <person name="Cooper E.A."/>
            <person name="Brenton Z.W."/>
            <person name="Flinn B.S."/>
            <person name="Jenkins J."/>
            <person name="Shu S."/>
            <person name="Flowers D."/>
            <person name="Luo F."/>
            <person name="Wang Y."/>
            <person name="Xia P."/>
            <person name="Barry K."/>
            <person name="Daum C."/>
            <person name="Lipzen A."/>
            <person name="Yoshinaga Y."/>
            <person name="Schmutz J."/>
            <person name="Saski C."/>
            <person name="Vermerris W."/>
            <person name="Kresovich S."/>
        </authorList>
    </citation>
    <scope>NUCLEOTIDE SEQUENCE</scope>
</reference>
<feature type="region of interest" description="Disordered" evidence="1">
    <location>
        <begin position="380"/>
        <end position="461"/>
    </location>
</feature>
<evidence type="ECO:0000313" key="3">
    <source>
        <dbReference type="Proteomes" id="UP000807115"/>
    </source>
</evidence>
<protein>
    <submittedName>
        <fullName evidence="2">Uncharacterized protein</fullName>
    </submittedName>
</protein>
<sequence length="481" mass="51576">MHDNVEFEMTVPCYYPCSPVSHQSNPPAGGAMDTNTRTILVIDDNLPAIAERMATTTARLEADFSEVETKIHRFPGSLRGIGGDNGRYVVPSVVAIGPYHHGAPHLQKMEEVKLAAAYYLCRASGRSTDQVYEKVRSVAGAARGCYDADDPAVVGLGDAQFAAMMFLDGCFLLQYMVAGGDADDDDATPPVLQNRMTLSTGPSIQKDIFLLENQIPWLVLDALAEFMFVDVRGFVVGMGDKFLPWKGRMKKKPKDDGRRCCRRGMHCGSCIPTTTALAKTDEESRGVGSSSTEQHKAAAAAASPRSPQVHSDELHACSGEELQGRVVVVVEQRRGARGDGRRPDAEHGGLVRGHEPPAVLPVRQAVAVAGVPERRHRVLAREHGGAGGEHRRRGEGRHGRLRGELVPVGAGDAHGQEGGRARAPAAGPGARRPEQQAGAGVLQGARPAPALRPPLLRRPGGDRLVQALQVGEDQSLQVRLQ</sequence>
<dbReference type="Proteomes" id="UP000807115">
    <property type="component" value="Chromosome 7"/>
</dbReference>
<dbReference type="PANTHER" id="PTHR31549">
    <property type="entry name" value="PROTEIN, PUTATIVE (DUF247)-RELATED-RELATED"/>
    <property type="match status" value="1"/>
</dbReference>
<feature type="compositionally biased region" description="Low complexity" evidence="1">
    <location>
        <begin position="421"/>
        <end position="430"/>
    </location>
</feature>
<evidence type="ECO:0000313" key="2">
    <source>
        <dbReference type="EMBL" id="KAG0522265.1"/>
    </source>
</evidence>
<evidence type="ECO:0000256" key="1">
    <source>
        <dbReference type="SAM" id="MobiDB-lite"/>
    </source>
</evidence>
<accession>A0A921U965</accession>